<name>A0ACB7ZK53_9ERIC</name>
<dbReference type="EMBL" id="CM037159">
    <property type="protein sequence ID" value="KAH7866338.1"/>
    <property type="molecule type" value="Genomic_DNA"/>
</dbReference>
<keyword evidence="2" id="KW-1185">Reference proteome</keyword>
<evidence type="ECO:0000313" key="2">
    <source>
        <dbReference type="Proteomes" id="UP000828048"/>
    </source>
</evidence>
<protein>
    <submittedName>
        <fullName evidence="1">Uncharacterized protein</fullName>
    </submittedName>
</protein>
<organism evidence="1 2">
    <name type="scientific">Vaccinium darrowii</name>
    <dbReference type="NCBI Taxonomy" id="229202"/>
    <lineage>
        <taxon>Eukaryota</taxon>
        <taxon>Viridiplantae</taxon>
        <taxon>Streptophyta</taxon>
        <taxon>Embryophyta</taxon>
        <taxon>Tracheophyta</taxon>
        <taxon>Spermatophyta</taxon>
        <taxon>Magnoliopsida</taxon>
        <taxon>eudicotyledons</taxon>
        <taxon>Gunneridae</taxon>
        <taxon>Pentapetalae</taxon>
        <taxon>asterids</taxon>
        <taxon>Ericales</taxon>
        <taxon>Ericaceae</taxon>
        <taxon>Vaccinioideae</taxon>
        <taxon>Vaccinieae</taxon>
        <taxon>Vaccinium</taxon>
    </lineage>
</organism>
<sequence>MNGQGLTCKGMMLMKALILLSFSLIKWIGRLNSHFLTLKQGCAFSRMTLADDVNLEEFFMTKEEFSGADIKAKCTEVGLLALRERPYEGETIYYYPSD</sequence>
<comment type="caution">
    <text evidence="1">The sequence shown here is derived from an EMBL/GenBank/DDBJ whole genome shotgun (WGS) entry which is preliminary data.</text>
</comment>
<reference evidence="1 2" key="1">
    <citation type="journal article" date="2021" name="Hortic Res">
        <title>High-quality reference genome and annotation aids understanding of berry development for evergreen blueberry (Vaccinium darrowii).</title>
        <authorList>
            <person name="Yu J."/>
            <person name="Hulse-Kemp A.M."/>
            <person name="Babiker E."/>
            <person name="Staton M."/>
        </authorList>
    </citation>
    <scope>NUCLEOTIDE SEQUENCE [LARGE SCALE GENOMIC DNA]</scope>
    <source>
        <strain evidence="2">cv. NJ 8807/NJ 8810</strain>
        <tissue evidence="1">Young leaf</tissue>
    </source>
</reference>
<proteinExistence type="predicted"/>
<gene>
    <name evidence="1" type="ORF">Vadar_019077</name>
</gene>
<evidence type="ECO:0000313" key="1">
    <source>
        <dbReference type="EMBL" id="KAH7866338.1"/>
    </source>
</evidence>
<accession>A0ACB7ZK53</accession>
<dbReference type="Proteomes" id="UP000828048">
    <property type="component" value="Chromosome 9"/>
</dbReference>